<evidence type="ECO:0000259" key="2">
    <source>
        <dbReference type="Pfam" id="PF26640"/>
    </source>
</evidence>
<evidence type="ECO:0000259" key="1">
    <source>
        <dbReference type="Pfam" id="PF06985"/>
    </source>
</evidence>
<reference evidence="3 4" key="1">
    <citation type="submission" date="2016-04" db="EMBL/GenBank/DDBJ databases">
        <title>A degradative enzymes factory behind the ericoid mycorrhizal symbiosis.</title>
        <authorList>
            <consortium name="DOE Joint Genome Institute"/>
            <person name="Martino E."/>
            <person name="Morin E."/>
            <person name="Grelet G."/>
            <person name="Kuo A."/>
            <person name="Kohler A."/>
            <person name="Daghino S."/>
            <person name="Barry K."/>
            <person name="Choi C."/>
            <person name="Cichocki N."/>
            <person name="Clum A."/>
            <person name="Copeland A."/>
            <person name="Hainaut M."/>
            <person name="Haridas S."/>
            <person name="Labutti K."/>
            <person name="Lindquist E."/>
            <person name="Lipzen A."/>
            <person name="Khouja H.-R."/>
            <person name="Murat C."/>
            <person name="Ohm R."/>
            <person name="Olson A."/>
            <person name="Spatafora J."/>
            <person name="Veneault-Fourrey C."/>
            <person name="Henrissat B."/>
            <person name="Grigoriev I."/>
            <person name="Martin F."/>
            <person name="Perotto S."/>
        </authorList>
    </citation>
    <scope>NUCLEOTIDE SEQUENCE [LARGE SCALE GENOMIC DNA]</scope>
    <source>
        <strain evidence="3 4">F</strain>
    </source>
</reference>
<dbReference type="PANTHER" id="PTHR10622">
    <property type="entry name" value="HET DOMAIN-CONTAINING PROTEIN"/>
    <property type="match status" value="1"/>
</dbReference>
<proteinExistence type="predicted"/>
<gene>
    <name evidence="3" type="ORF">L207DRAFT_517132</name>
</gene>
<evidence type="ECO:0000313" key="3">
    <source>
        <dbReference type="EMBL" id="PMD35022.1"/>
    </source>
</evidence>
<sequence>MRLIETQTLELREFFDSEIPPYAILSHAWGKEEVTLQDWLYAHNQNPPRWASVRFERKKKVNLLKSKGGYIKITNACRLARLSGHGWIWVDTVCIDKKSSAELSEAINSMFNWYGNAVVCYAFLADVPNLAPKACRVLDSPFRKSRWFERGWTLQELIAPKRVEFYSQHWIGIGSKQDLIDLIEDITKVPQDCPENSNILPYYTIAAKMSWASERKTSRTEDIAYCLMGIFDVQMPLLYGEGGKNAFMRLQEEIMKESTDHSLFAWRRSPPRGTESQPRIDPLAWGILATHPSQFKETASVRNLEALRNPYSMTSIGLRIQLPILVWDEKEFAILQCGVNGWGMQSLGILISQINAEYGDGGLYARTPHWNVYLVSPELVALGRVRTLYLCKRDINPPLELPEEPERTHDEWVEMAVNDLGVFLYLHEMFPGDLGE</sequence>
<dbReference type="Proteomes" id="UP000235786">
    <property type="component" value="Unassembled WGS sequence"/>
</dbReference>
<protein>
    <submittedName>
        <fullName evidence="3">HET-domain-containing protein</fullName>
    </submittedName>
</protein>
<dbReference type="AlphaFoldDB" id="A0A2J6R919"/>
<keyword evidence="4" id="KW-1185">Reference proteome</keyword>
<dbReference type="InterPro" id="IPR058525">
    <property type="entry name" value="DUF8212"/>
</dbReference>
<name>A0A2J6R919_HYAVF</name>
<evidence type="ECO:0000313" key="4">
    <source>
        <dbReference type="Proteomes" id="UP000235786"/>
    </source>
</evidence>
<dbReference type="STRING" id="1149755.A0A2J6R919"/>
<accession>A0A2J6R919</accession>
<dbReference type="Pfam" id="PF06985">
    <property type="entry name" value="HET"/>
    <property type="match status" value="1"/>
</dbReference>
<dbReference type="Pfam" id="PF26640">
    <property type="entry name" value="DUF8212"/>
    <property type="match status" value="1"/>
</dbReference>
<dbReference type="PANTHER" id="PTHR10622:SF10">
    <property type="entry name" value="HET DOMAIN-CONTAINING PROTEIN"/>
    <property type="match status" value="1"/>
</dbReference>
<organism evidence="3 4">
    <name type="scientific">Hyaloscypha variabilis (strain UAMH 11265 / GT02V1 / F)</name>
    <name type="common">Meliniomyces variabilis</name>
    <dbReference type="NCBI Taxonomy" id="1149755"/>
    <lineage>
        <taxon>Eukaryota</taxon>
        <taxon>Fungi</taxon>
        <taxon>Dikarya</taxon>
        <taxon>Ascomycota</taxon>
        <taxon>Pezizomycotina</taxon>
        <taxon>Leotiomycetes</taxon>
        <taxon>Helotiales</taxon>
        <taxon>Hyaloscyphaceae</taxon>
        <taxon>Hyaloscypha</taxon>
        <taxon>Hyaloscypha variabilis</taxon>
    </lineage>
</organism>
<dbReference type="OrthoDB" id="674604at2759"/>
<feature type="domain" description="DUF8212" evidence="2">
    <location>
        <begin position="245"/>
        <end position="324"/>
    </location>
</feature>
<feature type="domain" description="Heterokaryon incompatibility" evidence="1">
    <location>
        <begin position="22"/>
        <end position="125"/>
    </location>
</feature>
<dbReference type="InterPro" id="IPR010730">
    <property type="entry name" value="HET"/>
</dbReference>
<dbReference type="EMBL" id="KZ613953">
    <property type="protein sequence ID" value="PMD35022.1"/>
    <property type="molecule type" value="Genomic_DNA"/>
</dbReference>